<evidence type="ECO:0000313" key="3">
    <source>
        <dbReference type="EMBL" id="PWA03052.1"/>
    </source>
</evidence>
<dbReference type="GO" id="GO:0005737">
    <property type="term" value="C:cytoplasm"/>
    <property type="evidence" value="ECO:0007669"/>
    <property type="project" value="TreeGrafter"/>
</dbReference>
<dbReference type="Proteomes" id="UP000245591">
    <property type="component" value="Unassembled WGS sequence"/>
</dbReference>
<accession>A0A2U1JD67</accession>
<dbReference type="Pfam" id="PF17034">
    <property type="entry name" value="zinc_ribbon_16"/>
    <property type="match status" value="1"/>
</dbReference>
<dbReference type="CDD" id="cd16691">
    <property type="entry name" value="mRING-H2-C3H3C2_Mio"/>
    <property type="match status" value="1"/>
</dbReference>
<protein>
    <recommendedName>
        <fullName evidence="2">GATOR2 complex protein MIO zinc-ribbon like domain-containing protein</fullName>
    </recommendedName>
</protein>
<name>A0A2U1JD67_SMIAN</name>
<dbReference type="SUPFAM" id="SSF101908">
    <property type="entry name" value="Putative isomerase YbhE"/>
    <property type="match status" value="1"/>
</dbReference>
<evidence type="ECO:0000259" key="2">
    <source>
        <dbReference type="Pfam" id="PF17034"/>
    </source>
</evidence>
<dbReference type="PANTHER" id="PTHR16453">
    <property type="entry name" value="WD40 DOMAIN-CONTAINING PROTEIN MIO FAMILY MEMBER"/>
    <property type="match status" value="1"/>
</dbReference>
<feature type="compositionally biased region" description="Polar residues" evidence="1">
    <location>
        <begin position="987"/>
        <end position="1004"/>
    </location>
</feature>
<dbReference type="InterPro" id="IPR037593">
    <property type="entry name" value="MIOS/Sea4"/>
</dbReference>
<keyword evidence="4" id="KW-1185">Reference proteome</keyword>
<reference evidence="3 4" key="1">
    <citation type="journal article" date="2018" name="MBio">
        <title>Comparative Genomics Reveals the Core Gene Toolbox for the Fungus-Insect Symbiosis.</title>
        <authorList>
            <person name="Wang Y."/>
            <person name="Stata M."/>
            <person name="Wang W."/>
            <person name="Stajich J.E."/>
            <person name="White M.M."/>
            <person name="Moncalvo J.M."/>
        </authorList>
    </citation>
    <scope>NUCLEOTIDE SEQUENCE [LARGE SCALE GENOMIC DNA]</scope>
    <source>
        <strain evidence="3 4">AUS-126-30</strain>
    </source>
</reference>
<gene>
    <name evidence="3" type="ORF">BB558_000793</name>
</gene>
<feature type="domain" description="GATOR2 complex protein MIO zinc-ribbon like" evidence="2">
    <location>
        <begin position="1056"/>
        <end position="1141"/>
    </location>
</feature>
<evidence type="ECO:0000256" key="1">
    <source>
        <dbReference type="SAM" id="MobiDB-lite"/>
    </source>
</evidence>
<comment type="caution">
    <text evidence="3">The sequence shown here is derived from an EMBL/GenBank/DDBJ whole genome shotgun (WGS) entry which is preliminary data.</text>
</comment>
<organism evidence="3 4">
    <name type="scientific">Smittium angustum</name>
    <dbReference type="NCBI Taxonomy" id="133377"/>
    <lineage>
        <taxon>Eukaryota</taxon>
        <taxon>Fungi</taxon>
        <taxon>Fungi incertae sedis</taxon>
        <taxon>Zoopagomycota</taxon>
        <taxon>Kickxellomycotina</taxon>
        <taxon>Harpellomycetes</taxon>
        <taxon>Harpellales</taxon>
        <taxon>Legeriomycetaceae</taxon>
        <taxon>Smittium</taxon>
    </lineage>
</organism>
<dbReference type="PANTHER" id="PTHR16453:SF9">
    <property type="entry name" value="GATOR COMPLEX PROTEIN MIOS"/>
    <property type="match status" value="1"/>
</dbReference>
<dbReference type="AlphaFoldDB" id="A0A2U1JD67"/>
<feature type="region of interest" description="Disordered" evidence="1">
    <location>
        <begin position="987"/>
        <end position="1015"/>
    </location>
</feature>
<dbReference type="EMBL" id="MBFU01000036">
    <property type="protein sequence ID" value="PWA03052.1"/>
    <property type="molecule type" value="Genomic_DNA"/>
</dbReference>
<dbReference type="Gene3D" id="2.130.10.10">
    <property type="entry name" value="YVTN repeat-like/Quinoprotein amine dehydrogenase"/>
    <property type="match status" value="1"/>
</dbReference>
<proteinExistence type="predicted"/>
<dbReference type="InterPro" id="IPR015943">
    <property type="entry name" value="WD40/YVTN_repeat-like_dom_sf"/>
</dbReference>
<evidence type="ECO:0000313" key="4">
    <source>
        <dbReference type="Proteomes" id="UP000245591"/>
    </source>
</evidence>
<sequence>MDKSKNSFKIKWSPIESEDIFVKYKNNNISLYNTSYDKNSDQNLYTKLDEFTNIADLSCLAWGKSTFCGYGILTFGTSKGAIKLCFFDELYRQESSHNNENIKSFFLNEAINISEDIGKACNSISANPIDSSKIVAGFDLSQNSPRIKVIDLFSNILVKEIVGGNDWVSDRIEKIINYESKQNFTFDTKNDRKASKKLTLANDLSFRLLYSQKKQTDYFQKFDFNASASVKSVEWLPRHPLCFIAGSTSENSCINIYDTSQEKNNASIVFYERESHNNTSNDAIYDIEFDPFNPYRFLANDRHSVIKMYDLRMPFGAITINVADKLGSNIKEAHYNKNDKNSISVLGSKSSEILYFAVDSSPKSSDNTTTNLPTNLSSANSELKDSTRVRLEPKYKTINTDSTSIIFSSKIRLQIDPNVTISSFSISDMKKNVSDTPNQNIKIPCEFSNNTLDRNQYRNVLACLSDGTFVDGSLPKNFPAAFSPTSNISVLSRDEICTLKFTNDSVKTPLLGNNKSGVIYDIKNFSEVSVNNEPLKNITKNLAIENLSIKDIQKTETNIFGAGYSKINDISISMHERAVKGYSTNPETNLQLFPINSEHWNIWRWIRDVLDISEHGLFNVGENRNLSLSGVFEIISISKSDAKKLKEQVTRNKPHLLDRLYGVHNHNRPKDDYINFKASNAFSIPSFHKKIYEATSFENNLNVKKNNPNYSMTSNTKTRKNIQRLSCLLTCGFDLSTIQLMNYLESLVANKKHIDAVSTCILYGHHDLVVDILMHSEDPRHKLFSFLLSSQLDSETKQFTSFDEKLRGIPNETFGEIFDDPIILVTMKFLSSGSWMEALKHSQSLKMAEKLALALNYLDDQNGLLEGLMLTGIQNHGYLLLSNYVSRTSDVQTAALISSINPPISTANNTFNLFLPSNIAECFNYEYRSLLNKWKLFSERCLFDISVGEFRVKNGLERQSSLMKDASGKSVNVRCTFCRKGVGYMSTKSKSIGPSNSQTLNSVPEQPGSDILKPKRKTSAISSNRLSKMGSNSNYKIQNRISGSLSSGTSGIIYGFTRSNYTHCPKCLNKLPNCSICRLALGTPENANLTFSDYNIGDEDNIDSWFLWCQTCGHGGHSGHMKTWFFESSMCPSPGCGCNCIMN</sequence>
<dbReference type="InterPro" id="IPR031488">
    <property type="entry name" value="Zn_ribbon_mio"/>
</dbReference>